<dbReference type="AlphaFoldDB" id="A0AAJ1TD54"/>
<organism evidence="2 3">
    <name type="scientific">Croceifilum oryzae</name>
    <dbReference type="NCBI Taxonomy" id="1553429"/>
    <lineage>
        <taxon>Bacteria</taxon>
        <taxon>Bacillati</taxon>
        <taxon>Bacillota</taxon>
        <taxon>Bacilli</taxon>
        <taxon>Bacillales</taxon>
        <taxon>Thermoactinomycetaceae</taxon>
        <taxon>Croceifilum</taxon>
    </lineage>
</organism>
<gene>
    <name evidence="2" type="ORF">J2Z48_000795</name>
</gene>
<name>A0AAJ1TD54_9BACL</name>
<dbReference type="RefSeq" id="WP_307251245.1">
    <property type="nucleotide sequence ID" value="NZ_JAUSUV010000003.1"/>
</dbReference>
<keyword evidence="1" id="KW-0472">Membrane</keyword>
<sequence>MTKMEFLNELRSYLHKLPVSDQEDILSDYETHFEHGLGKGKTESEVIQSLGKPKLIAKECLADYYIEEERPERPSSRRFRSTYMLIGLGLFNLIFLVGPFIACIAVVFSFYVTAIILCMIPLVALASFFIVEPIEGVFSLFVSFICLGIGLLMWTGLNRFLIVVYQWFIRYIKSNYKIIKGEAR</sequence>
<protein>
    <submittedName>
        <fullName evidence="2">Membrane protein</fullName>
    </submittedName>
</protein>
<comment type="caution">
    <text evidence="2">The sequence shown here is derived from an EMBL/GenBank/DDBJ whole genome shotgun (WGS) entry which is preliminary data.</text>
</comment>
<keyword evidence="3" id="KW-1185">Reference proteome</keyword>
<proteinExistence type="predicted"/>
<dbReference type="Proteomes" id="UP001238450">
    <property type="component" value="Unassembled WGS sequence"/>
</dbReference>
<dbReference type="Pfam" id="PF22564">
    <property type="entry name" value="HAAS"/>
    <property type="match status" value="1"/>
</dbReference>
<evidence type="ECO:0000313" key="2">
    <source>
        <dbReference type="EMBL" id="MDQ0416628.1"/>
    </source>
</evidence>
<evidence type="ECO:0000256" key="1">
    <source>
        <dbReference type="SAM" id="Phobius"/>
    </source>
</evidence>
<accession>A0AAJ1TD54</accession>
<reference evidence="2 3" key="1">
    <citation type="submission" date="2023-07" db="EMBL/GenBank/DDBJ databases">
        <title>Genomic Encyclopedia of Type Strains, Phase IV (KMG-IV): sequencing the most valuable type-strain genomes for metagenomic binning, comparative biology and taxonomic classification.</title>
        <authorList>
            <person name="Goeker M."/>
        </authorList>
    </citation>
    <scope>NUCLEOTIDE SEQUENCE [LARGE SCALE GENOMIC DNA]</scope>
    <source>
        <strain evidence="2 3">DSM 46876</strain>
    </source>
</reference>
<feature type="transmembrane region" description="Helical" evidence="1">
    <location>
        <begin position="137"/>
        <end position="157"/>
    </location>
</feature>
<feature type="transmembrane region" description="Helical" evidence="1">
    <location>
        <begin position="108"/>
        <end position="130"/>
    </location>
</feature>
<feature type="transmembrane region" description="Helical" evidence="1">
    <location>
        <begin position="83"/>
        <end position="102"/>
    </location>
</feature>
<keyword evidence="1" id="KW-1133">Transmembrane helix</keyword>
<dbReference type="EMBL" id="JAUSUV010000003">
    <property type="protein sequence ID" value="MDQ0416628.1"/>
    <property type="molecule type" value="Genomic_DNA"/>
</dbReference>
<evidence type="ECO:0000313" key="3">
    <source>
        <dbReference type="Proteomes" id="UP001238450"/>
    </source>
</evidence>
<keyword evidence="1" id="KW-0812">Transmembrane</keyword>